<reference evidence="7" key="1">
    <citation type="submission" date="2016-06" db="EMBL/GenBank/DDBJ databases">
        <authorList>
            <person name="Zhan P."/>
        </authorList>
    </citation>
    <scope>NUCLEOTIDE SEQUENCE [LARGE SCALE GENOMIC DNA]</scope>
    <source>
        <strain evidence="7">T28</strain>
    </source>
</reference>
<organism evidence="6 7">
    <name type="scientific">Maribacter hydrothermalis</name>
    <dbReference type="NCBI Taxonomy" id="1836467"/>
    <lineage>
        <taxon>Bacteria</taxon>
        <taxon>Pseudomonadati</taxon>
        <taxon>Bacteroidota</taxon>
        <taxon>Flavobacteriia</taxon>
        <taxon>Flavobacteriales</taxon>
        <taxon>Flavobacteriaceae</taxon>
        <taxon>Maribacter</taxon>
    </lineage>
</organism>
<evidence type="ECO:0000313" key="6">
    <source>
        <dbReference type="EMBL" id="OBR38492.1"/>
    </source>
</evidence>
<protein>
    <submittedName>
        <fullName evidence="6">Peptidase M20</fullName>
    </submittedName>
</protein>
<evidence type="ECO:0000313" key="7">
    <source>
        <dbReference type="Proteomes" id="UP000092164"/>
    </source>
</evidence>
<comment type="cofactor">
    <cofactor evidence="1">
        <name>Zn(2+)</name>
        <dbReference type="ChEBI" id="CHEBI:29105"/>
    </cofactor>
</comment>
<name>A0A1B7Z6Z0_9FLAO</name>
<dbReference type="InterPro" id="IPR050072">
    <property type="entry name" value="Peptidase_M20A"/>
</dbReference>
<dbReference type="GO" id="GO:0016787">
    <property type="term" value="F:hydrolase activity"/>
    <property type="evidence" value="ECO:0007669"/>
    <property type="project" value="UniProtKB-KW"/>
</dbReference>
<evidence type="ECO:0000256" key="4">
    <source>
        <dbReference type="ARBA" id="ARBA00022833"/>
    </source>
</evidence>
<evidence type="ECO:0000256" key="1">
    <source>
        <dbReference type="ARBA" id="ARBA00001947"/>
    </source>
</evidence>
<dbReference type="AlphaFoldDB" id="A0A1B7Z6Z0"/>
<accession>A0A1B7Z6Z0</accession>
<dbReference type="Gene3D" id="3.30.70.360">
    <property type="match status" value="1"/>
</dbReference>
<dbReference type="SUPFAM" id="SSF55031">
    <property type="entry name" value="Bacterial exopeptidase dimerisation domain"/>
    <property type="match status" value="1"/>
</dbReference>
<keyword evidence="2" id="KW-0479">Metal-binding</keyword>
<dbReference type="KEGG" id="mart:BTR34_03120"/>
<keyword evidence="4" id="KW-0862">Zinc</keyword>
<dbReference type="InterPro" id="IPR011650">
    <property type="entry name" value="Peptidase_M20_dimer"/>
</dbReference>
<dbReference type="Proteomes" id="UP000092164">
    <property type="component" value="Unassembled WGS sequence"/>
</dbReference>
<evidence type="ECO:0000256" key="3">
    <source>
        <dbReference type="ARBA" id="ARBA00022801"/>
    </source>
</evidence>
<dbReference type="PROSITE" id="PS00758">
    <property type="entry name" value="ARGE_DAPE_CPG2_1"/>
    <property type="match status" value="1"/>
</dbReference>
<dbReference type="InterPro" id="IPR001261">
    <property type="entry name" value="ArgE/DapE_CS"/>
</dbReference>
<keyword evidence="7" id="KW-1185">Reference proteome</keyword>
<gene>
    <name evidence="6" type="ORF">A9200_17630</name>
</gene>
<dbReference type="EMBL" id="LZFP01000013">
    <property type="protein sequence ID" value="OBR38492.1"/>
    <property type="molecule type" value="Genomic_DNA"/>
</dbReference>
<evidence type="ECO:0000259" key="5">
    <source>
        <dbReference type="Pfam" id="PF07687"/>
    </source>
</evidence>
<dbReference type="InterPro" id="IPR036264">
    <property type="entry name" value="Bact_exopeptidase_dim_dom"/>
</dbReference>
<dbReference type="Pfam" id="PF01546">
    <property type="entry name" value="Peptidase_M20"/>
    <property type="match status" value="1"/>
</dbReference>
<dbReference type="SUPFAM" id="SSF53187">
    <property type="entry name" value="Zn-dependent exopeptidases"/>
    <property type="match status" value="1"/>
</dbReference>
<evidence type="ECO:0000256" key="2">
    <source>
        <dbReference type="ARBA" id="ARBA00022723"/>
    </source>
</evidence>
<dbReference type="PANTHER" id="PTHR43808:SF17">
    <property type="entry name" value="PEPTIDASE M20"/>
    <property type="match status" value="1"/>
</dbReference>
<dbReference type="InterPro" id="IPR002933">
    <property type="entry name" value="Peptidase_M20"/>
</dbReference>
<dbReference type="RefSeq" id="WP_068485049.1">
    <property type="nucleotide sequence ID" value="NZ_CP018760.1"/>
</dbReference>
<dbReference type="PANTHER" id="PTHR43808">
    <property type="entry name" value="ACETYLORNITHINE DEACETYLASE"/>
    <property type="match status" value="1"/>
</dbReference>
<dbReference type="OrthoDB" id="9783294at2"/>
<comment type="caution">
    <text evidence="6">The sequence shown here is derived from an EMBL/GenBank/DDBJ whole genome shotgun (WGS) entry which is preliminary data.</text>
</comment>
<sequence length="436" mass="47033">MKEVNFFKNSVTLGLVILFFVGIHGLNAQVDEIIDKKVEKELSKLMKEKRIESAFNYIESDEKVTKKNLIELTEIAAPPFMETERAMAIKKMFVEAGADNVAIDEVGNFIAIRKGTEGGKIVALDAHLDTVFPEGTNVMVQQKGDTLFAPGIGDDTRGLSMLVAIFKAMENSHIKTKADIWFVGTVGEEGLGDLRGVKHLFRDGAKKIDSWISIDGGEIGRVNNAGLGSVRYKAVFTGKGGHSWGAFGLANPHHALGYAIKEFTENAQKYTSSGPKTSFNIGRIGGGTSVNSIPFESWIEVDMRSVDKTRLGEIDVIFKESMQKGVAAYNETGIKDKISLELIKIGDRPSGELGIDTPLVQRAISATNLFGYEPSLTIGSTNSNIPISLGVPAVTIGRGGIGGGAHSLNEWWINENGAEAIKLALLLTVAEAGFDK</sequence>
<dbReference type="STRING" id="1836467.BTR34_03120"/>
<dbReference type="Gene3D" id="3.40.630.10">
    <property type="entry name" value="Zn peptidases"/>
    <property type="match status" value="1"/>
</dbReference>
<proteinExistence type="predicted"/>
<dbReference type="GO" id="GO:0046872">
    <property type="term" value="F:metal ion binding"/>
    <property type="evidence" value="ECO:0007669"/>
    <property type="project" value="UniProtKB-KW"/>
</dbReference>
<dbReference type="Pfam" id="PF07687">
    <property type="entry name" value="M20_dimer"/>
    <property type="match status" value="1"/>
</dbReference>
<feature type="domain" description="Peptidase M20 dimerisation" evidence="5">
    <location>
        <begin position="228"/>
        <end position="314"/>
    </location>
</feature>
<keyword evidence="3" id="KW-0378">Hydrolase</keyword>